<dbReference type="SUPFAM" id="SSF46689">
    <property type="entry name" value="Homeodomain-like"/>
    <property type="match status" value="1"/>
</dbReference>
<sequence length="200" mass="21263">MTDPRLARTRAAILDAATEAMEAGPLEEITISGLVERAGVSRPSLYQHFGDLPSVFRDAAFARLQQRIALIQPPASFESTGQWAAFLHGGVGGLLEHLREHAVFYRRALHGPSGRELSASVVAFLSTRILEQSPLGARIPRGAALRPEDRVAAIAAGAVWIITDWLGSDFSGPDAVDAMTDRIAALLITLSGAESGEPTA</sequence>
<evidence type="ECO:0000256" key="1">
    <source>
        <dbReference type="ARBA" id="ARBA00023015"/>
    </source>
</evidence>
<feature type="domain" description="HTH tetR-type" evidence="5">
    <location>
        <begin position="7"/>
        <end position="67"/>
    </location>
</feature>
<dbReference type="InterPro" id="IPR009057">
    <property type="entry name" value="Homeodomain-like_sf"/>
</dbReference>
<comment type="caution">
    <text evidence="6">The sequence shown here is derived from an EMBL/GenBank/DDBJ whole genome shotgun (WGS) entry which is preliminary data.</text>
</comment>
<reference evidence="6 7" key="1">
    <citation type="journal article" date="2014" name="Int. J. Syst. Evol. Microbiol.">
        <title>Complete genome sequence of Corynebacterium casei LMG S-19264T (=DSM 44701T), isolated from a smear-ripened cheese.</title>
        <authorList>
            <consortium name="US DOE Joint Genome Institute (JGI-PGF)"/>
            <person name="Walter F."/>
            <person name="Albersmeier A."/>
            <person name="Kalinowski J."/>
            <person name="Ruckert C."/>
        </authorList>
    </citation>
    <scope>NUCLEOTIDE SEQUENCE [LARGE SCALE GENOMIC DNA]</scope>
    <source>
        <strain evidence="6 7">NBRC 112289</strain>
    </source>
</reference>
<keyword evidence="3" id="KW-0804">Transcription</keyword>
<dbReference type="Gene3D" id="1.10.357.10">
    <property type="entry name" value="Tetracycline Repressor, domain 2"/>
    <property type="match status" value="1"/>
</dbReference>
<evidence type="ECO:0000256" key="3">
    <source>
        <dbReference type="ARBA" id="ARBA00023163"/>
    </source>
</evidence>
<dbReference type="AlphaFoldDB" id="A0AA37UIR4"/>
<dbReference type="EMBL" id="BSUL01000001">
    <property type="protein sequence ID" value="GMA28451.1"/>
    <property type="molecule type" value="Genomic_DNA"/>
</dbReference>
<dbReference type="PANTHER" id="PTHR30055:SF234">
    <property type="entry name" value="HTH-TYPE TRANSCRIPTIONAL REGULATOR BETI"/>
    <property type="match status" value="1"/>
</dbReference>
<keyword evidence="1" id="KW-0805">Transcription regulation</keyword>
<dbReference type="GO" id="GO:0003700">
    <property type="term" value="F:DNA-binding transcription factor activity"/>
    <property type="evidence" value="ECO:0007669"/>
    <property type="project" value="TreeGrafter"/>
</dbReference>
<feature type="DNA-binding region" description="H-T-H motif" evidence="4">
    <location>
        <begin position="30"/>
        <end position="49"/>
    </location>
</feature>
<keyword evidence="2 4" id="KW-0238">DNA-binding</keyword>
<dbReference type="InterPro" id="IPR050109">
    <property type="entry name" value="HTH-type_TetR-like_transc_reg"/>
</dbReference>
<gene>
    <name evidence="6" type="ORF">GCM10025874_17040</name>
</gene>
<proteinExistence type="predicted"/>
<accession>A0AA37UIR4</accession>
<dbReference type="PROSITE" id="PS50977">
    <property type="entry name" value="HTH_TETR_2"/>
    <property type="match status" value="1"/>
</dbReference>
<evidence type="ECO:0000256" key="4">
    <source>
        <dbReference type="PROSITE-ProRule" id="PRU00335"/>
    </source>
</evidence>
<dbReference type="PANTHER" id="PTHR30055">
    <property type="entry name" value="HTH-TYPE TRANSCRIPTIONAL REGULATOR RUTR"/>
    <property type="match status" value="1"/>
</dbReference>
<keyword evidence="7" id="KW-1185">Reference proteome</keyword>
<protein>
    <submittedName>
        <fullName evidence="6">TetR family transcriptional regulator</fullName>
    </submittedName>
</protein>
<name>A0AA37UIR4_9MICO</name>
<dbReference type="InterPro" id="IPR001647">
    <property type="entry name" value="HTH_TetR"/>
</dbReference>
<evidence type="ECO:0000313" key="6">
    <source>
        <dbReference type="EMBL" id="GMA28451.1"/>
    </source>
</evidence>
<dbReference type="RefSeq" id="WP_284231788.1">
    <property type="nucleotide sequence ID" value="NZ_BSUL01000001.1"/>
</dbReference>
<dbReference type="Proteomes" id="UP001157160">
    <property type="component" value="Unassembled WGS sequence"/>
</dbReference>
<dbReference type="GO" id="GO:0000976">
    <property type="term" value="F:transcription cis-regulatory region binding"/>
    <property type="evidence" value="ECO:0007669"/>
    <property type="project" value="TreeGrafter"/>
</dbReference>
<organism evidence="6 7">
    <name type="scientific">Arenivirga flava</name>
    <dbReference type="NCBI Taxonomy" id="1930060"/>
    <lineage>
        <taxon>Bacteria</taxon>
        <taxon>Bacillati</taxon>
        <taxon>Actinomycetota</taxon>
        <taxon>Actinomycetes</taxon>
        <taxon>Micrococcales</taxon>
        <taxon>Microbacteriaceae</taxon>
        <taxon>Arenivirga</taxon>
    </lineage>
</organism>
<evidence type="ECO:0000313" key="7">
    <source>
        <dbReference type="Proteomes" id="UP001157160"/>
    </source>
</evidence>
<dbReference type="Pfam" id="PF00440">
    <property type="entry name" value="TetR_N"/>
    <property type="match status" value="1"/>
</dbReference>
<evidence type="ECO:0000256" key="2">
    <source>
        <dbReference type="ARBA" id="ARBA00023125"/>
    </source>
</evidence>
<evidence type="ECO:0000259" key="5">
    <source>
        <dbReference type="PROSITE" id="PS50977"/>
    </source>
</evidence>